<evidence type="ECO:0000256" key="4">
    <source>
        <dbReference type="ARBA" id="ARBA00022692"/>
    </source>
</evidence>
<dbReference type="AlphaFoldDB" id="A0A1L3JE99"/>
<dbReference type="GO" id="GO:0005886">
    <property type="term" value="C:plasma membrane"/>
    <property type="evidence" value="ECO:0007669"/>
    <property type="project" value="UniProtKB-SubCell"/>
</dbReference>
<feature type="transmembrane region" description="Helical" evidence="7">
    <location>
        <begin position="110"/>
        <end position="134"/>
    </location>
</feature>
<name>A0A1L3JE99_9SPHN</name>
<evidence type="ECO:0000256" key="2">
    <source>
        <dbReference type="ARBA" id="ARBA00007430"/>
    </source>
</evidence>
<evidence type="ECO:0000313" key="9">
    <source>
        <dbReference type="Proteomes" id="UP000242561"/>
    </source>
</evidence>
<gene>
    <name evidence="8" type="ORF">LPB140_01150</name>
</gene>
<evidence type="ECO:0008006" key="10">
    <source>
        <dbReference type="Google" id="ProtNLM"/>
    </source>
</evidence>
<evidence type="ECO:0000256" key="7">
    <source>
        <dbReference type="SAM" id="Phobius"/>
    </source>
</evidence>
<evidence type="ECO:0000256" key="5">
    <source>
        <dbReference type="ARBA" id="ARBA00022989"/>
    </source>
</evidence>
<keyword evidence="5 7" id="KW-1133">Transmembrane helix</keyword>
<sequence length="414" mass="44994">MYKFGHSLGNYALAELSIRVVRLISIVIIARSLSPELLGLAALTLSIYELVRMLTNAGIGQQIILANDDELAATCNTAYRLFWKWCLSIAAIQIGIGLYLYFGSELADTAIMLMLLSMVYAIMPAGLVQIFLTMRAGRLAYTARLSAVQNIADQLLTIILVLIWPSAWAIILPKLLTAPIWLYGARKSIYWRPVPDAGYRPQSEFMKFSLGILGSEILNTARQHVDKPIMGAVAGLPALGIYYFAYGAGLGITMSFIGAMSLVMFSQLGAIQNSEKRIKQFHQFTILSFCLFIPFSLAQAVFAPIYVPIIFGQKWAEAANVVSILALGAVPLLLAASASTWLRLNKQTGHEMLMMGLAGGCAIGGLYIGAATSLNFAAMGYVLGLSIILIPCSIFIIAQSRAQQKSLNYKEAAI</sequence>
<dbReference type="PANTHER" id="PTHR30250">
    <property type="entry name" value="PST FAMILY PREDICTED COLANIC ACID TRANSPORTER"/>
    <property type="match status" value="1"/>
</dbReference>
<comment type="similarity">
    <text evidence="2">Belongs to the polysaccharide synthase family.</text>
</comment>
<dbReference type="Proteomes" id="UP000242561">
    <property type="component" value="Chromosome"/>
</dbReference>
<dbReference type="STRING" id="1913578.LPB140_01150"/>
<evidence type="ECO:0000313" key="8">
    <source>
        <dbReference type="EMBL" id="APG63450.1"/>
    </source>
</evidence>
<feature type="transmembrane region" description="Helical" evidence="7">
    <location>
        <begin position="286"/>
        <end position="309"/>
    </location>
</feature>
<keyword evidence="9" id="KW-1185">Reference proteome</keyword>
<proteinExistence type="inferred from homology"/>
<comment type="subcellular location">
    <subcellularLocation>
        <location evidence="1">Cell membrane</location>
        <topology evidence="1">Multi-pass membrane protein</topology>
    </subcellularLocation>
</comment>
<dbReference type="KEGG" id="sphl:LPB140_01150"/>
<dbReference type="Pfam" id="PF13440">
    <property type="entry name" value="Polysacc_synt_3"/>
    <property type="match status" value="1"/>
</dbReference>
<evidence type="ECO:0000256" key="1">
    <source>
        <dbReference type="ARBA" id="ARBA00004651"/>
    </source>
</evidence>
<feature type="transmembrane region" description="Helical" evidence="7">
    <location>
        <begin position="155"/>
        <end position="176"/>
    </location>
</feature>
<feature type="transmembrane region" description="Helical" evidence="7">
    <location>
        <begin position="353"/>
        <end position="370"/>
    </location>
</feature>
<accession>A0A1L3JE99</accession>
<evidence type="ECO:0000256" key="6">
    <source>
        <dbReference type="ARBA" id="ARBA00023136"/>
    </source>
</evidence>
<protein>
    <recommendedName>
        <fullName evidence="10">Polysaccharide biosynthesis protein</fullName>
    </recommendedName>
</protein>
<keyword evidence="6 7" id="KW-0472">Membrane</keyword>
<feature type="transmembrane region" description="Helical" evidence="7">
    <location>
        <begin position="85"/>
        <end position="104"/>
    </location>
</feature>
<dbReference type="EMBL" id="CP018154">
    <property type="protein sequence ID" value="APG63450.1"/>
    <property type="molecule type" value="Genomic_DNA"/>
</dbReference>
<evidence type="ECO:0000256" key="3">
    <source>
        <dbReference type="ARBA" id="ARBA00022475"/>
    </source>
</evidence>
<keyword evidence="3" id="KW-1003">Cell membrane</keyword>
<feature type="transmembrane region" description="Helical" evidence="7">
    <location>
        <begin position="376"/>
        <end position="398"/>
    </location>
</feature>
<feature type="transmembrane region" description="Helical" evidence="7">
    <location>
        <begin position="241"/>
        <end position="265"/>
    </location>
</feature>
<keyword evidence="4 7" id="KW-0812">Transmembrane</keyword>
<organism evidence="8 9">
    <name type="scientific">Sphingorhabdus lutea</name>
    <dbReference type="NCBI Taxonomy" id="1913578"/>
    <lineage>
        <taxon>Bacteria</taxon>
        <taxon>Pseudomonadati</taxon>
        <taxon>Pseudomonadota</taxon>
        <taxon>Alphaproteobacteria</taxon>
        <taxon>Sphingomonadales</taxon>
        <taxon>Sphingomonadaceae</taxon>
        <taxon>Sphingorhabdus</taxon>
    </lineage>
</organism>
<reference evidence="8 9" key="1">
    <citation type="submission" date="2016-11" db="EMBL/GenBank/DDBJ databases">
        <title>Sphingorhabdus sp. LPB0140, isolated from marine environment.</title>
        <authorList>
            <person name="Kim E."/>
            <person name="Yi H."/>
        </authorList>
    </citation>
    <scope>NUCLEOTIDE SEQUENCE [LARGE SCALE GENOMIC DNA]</scope>
    <source>
        <strain evidence="8 9">LPB0140</strain>
    </source>
</reference>
<dbReference type="PANTHER" id="PTHR30250:SF10">
    <property type="entry name" value="LIPOPOLYSACCHARIDE BIOSYNTHESIS PROTEIN WZXC"/>
    <property type="match status" value="1"/>
</dbReference>
<feature type="transmembrane region" description="Helical" evidence="7">
    <location>
        <begin position="321"/>
        <end position="341"/>
    </location>
</feature>
<dbReference type="InterPro" id="IPR050833">
    <property type="entry name" value="Poly_Biosynth_Transport"/>
</dbReference>